<reference evidence="1" key="1">
    <citation type="submission" date="2024-02" db="EMBL/GenBank/DDBJ databases">
        <title>Metagenome Assembled Genome of Zalaria obscura JY119.</title>
        <authorList>
            <person name="Vighnesh L."/>
            <person name="Jagadeeshwari U."/>
            <person name="Venkata Ramana C."/>
            <person name="Sasikala C."/>
        </authorList>
    </citation>
    <scope>NUCLEOTIDE SEQUENCE</scope>
    <source>
        <strain evidence="1">JY119</strain>
    </source>
</reference>
<comment type="caution">
    <text evidence="1">The sequence shown here is derived from an EMBL/GenBank/DDBJ whole genome shotgun (WGS) entry which is preliminary data.</text>
</comment>
<dbReference type="EMBL" id="JAMKPW020000008">
    <property type="protein sequence ID" value="KAK8215416.1"/>
    <property type="molecule type" value="Genomic_DNA"/>
</dbReference>
<organism evidence="1 2">
    <name type="scientific">Zalaria obscura</name>
    <dbReference type="NCBI Taxonomy" id="2024903"/>
    <lineage>
        <taxon>Eukaryota</taxon>
        <taxon>Fungi</taxon>
        <taxon>Dikarya</taxon>
        <taxon>Ascomycota</taxon>
        <taxon>Pezizomycotina</taxon>
        <taxon>Dothideomycetes</taxon>
        <taxon>Dothideomycetidae</taxon>
        <taxon>Dothideales</taxon>
        <taxon>Zalariaceae</taxon>
        <taxon>Zalaria</taxon>
    </lineage>
</organism>
<evidence type="ECO:0000313" key="2">
    <source>
        <dbReference type="Proteomes" id="UP001320706"/>
    </source>
</evidence>
<proteinExistence type="predicted"/>
<sequence length="220" mass="24445">MPPFVSPEEPVHYEGDTETESQDERAASLWSPPQRSIFGPVIEETQSQLRKTDGTQYDNTTYTDEEKQIHVSGHTLDCISPSAQPHRKDIHTGLPAAIEGNLPLPDPSPNLEVGQTTAIMAVTEEDQPRPESDIELELPPEPVLPSTALKRGTKYVEESRSEGSGEHCDAAGPGDGQHDYIWSQPERSCGAKVARRWPSLFHQGPHTCQHHQRYSGPRQR</sequence>
<keyword evidence="2" id="KW-1185">Reference proteome</keyword>
<name>A0ACC3SJS2_9PEZI</name>
<dbReference type="Proteomes" id="UP001320706">
    <property type="component" value="Unassembled WGS sequence"/>
</dbReference>
<accession>A0ACC3SJS2</accession>
<gene>
    <name evidence="1" type="ORF">M8818_002037</name>
</gene>
<protein>
    <submittedName>
        <fullName evidence="1">Uncharacterized protein</fullName>
    </submittedName>
</protein>
<evidence type="ECO:0000313" key="1">
    <source>
        <dbReference type="EMBL" id="KAK8215416.1"/>
    </source>
</evidence>